<accession>A0A1V1I375</accession>
<dbReference type="Pfam" id="PF07796">
    <property type="entry name" value="DUF1638"/>
    <property type="match status" value="1"/>
</dbReference>
<evidence type="ECO:0000313" key="3">
    <source>
        <dbReference type="Proteomes" id="UP000245622"/>
    </source>
</evidence>
<dbReference type="AlphaFoldDB" id="A0A1V1I375"/>
<dbReference type="Proteomes" id="UP000245622">
    <property type="component" value="Chromosome 1"/>
</dbReference>
<name>A0A1V1I375_9FIRM</name>
<reference evidence="2 3" key="1">
    <citation type="submission" date="2014-04" db="EMBL/GenBank/DDBJ databases">
        <authorList>
            <person name="Hornung B.V."/>
        </authorList>
    </citation>
    <scope>NUCLEOTIDE SEQUENCE [LARGE SCALE GENOMIC DNA]</scope>
    <source>
        <strain evidence="2 3">CRIB</strain>
    </source>
</reference>
<proteinExistence type="predicted"/>
<gene>
    <name evidence="2" type="ORF">CRIB_1264</name>
</gene>
<evidence type="ECO:0000259" key="1">
    <source>
        <dbReference type="Pfam" id="PF07796"/>
    </source>
</evidence>
<evidence type="ECO:0000313" key="2">
    <source>
        <dbReference type="EMBL" id="CED93874.1"/>
    </source>
</evidence>
<feature type="domain" description="DUF1638" evidence="1">
    <location>
        <begin position="37"/>
        <end position="187"/>
    </location>
</feature>
<dbReference type="KEGG" id="ril:CRIB_1264"/>
<dbReference type="GeneID" id="82205302"/>
<sequence length="197" mass="23171">MKVFILSCGVFELELNKVLKEIREEKIFNKDINVKYLPFGLHANLDKLKSEIISNLDKIKDNKVILLYGSKCHYNFHEFLKDYKNIITFDDSNCMELIVKDIKNKRSIMDNKNLYITPGWVLKFDELNNFINAVDIYDVRQQYGQYENVIVGNTNVFDITDKMIFDLFEKIQVPIEVENIGINNFKNKIIDAINKCI</sequence>
<dbReference type="RefSeq" id="WP_180703554.1">
    <property type="nucleotide sequence ID" value="NZ_CAJUCR010000002.1"/>
</dbReference>
<dbReference type="InterPro" id="IPR012437">
    <property type="entry name" value="DUF1638"/>
</dbReference>
<keyword evidence="3" id="KW-1185">Reference proteome</keyword>
<protein>
    <recommendedName>
        <fullName evidence="1">DUF1638 domain-containing protein</fullName>
    </recommendedName>
</protein>
<organism evidence="2 3">
    <name type="scientific">Romboutsia ilealis</name>
    <dbReference type="NCBI Taxonomy" id="1115758"/>
    <lineage>
        <taxon>Bacteria</taxon>
        <taxon>Bacillati</taxon>
        <taxon>Bacillota</taxon>
        <taxon>Clostridia</taxon>
        <taxon>Peptostreptococcales</taxon>
        <taxon>Peptostreptococcaceae</taxon>
        <taxon>Romboutsia</taxon>
    </lineage>
</organism>
<dbReference type="EMBL" id="LN555523">
    <property type="protein sequence ID" value="CED93874.1"/>
    <property type="molecule type" value="Genomic_DNA"/>
</dbReference>